<dbReference type="GO" id="GO:0000287">
    <property type="term" value="F:magnesium ion binding"/>
    <property type="evidence" value="ECO:0007669"/>
    <property type="project" value="TreeGrafter"/>
</dbReference>
<dbReference type="PANTHER" id="PTHR10000">
    <property type="entry name" value="PHOSPHOSERINE PHOSPHATASE"/>
    <property type="match status" value="1"/>
</dbReference>
<dbReference type="Gene3D" id="3.30.1240.10">
    <property type="match status" value="1"/>
</dbReference>
<gene>
    <name evidence="1" type="ORF">H6A20_06515</name>
</gene>
<dbReference type="GO" id="GO:0005829">
    <property type="term" value="C:cytosol"/>
    <property type="evidence" value="ECO:0007669"/>
    <property type="project" value="TreeGrafter"/>
</dbReference>
<dbReference type="NCBIfam" id="TIGR00099">
    <property type="entry name" value="Cof-subfamily"/>
    <property type="match status" value="1"/>
</dbReference>
<reference evidence="1" key="2">
    <citation type="journal article" date="2021" name="Sci. Rep.">
        <title>The distribution of antibiotic resistance genes in chicken gut microbiota commensals.</title>
        <authorList>
            <person name="Juricova H."/>
            <person name="Matiasovicova J."/>
            <person name="Kubasova T."/>
            <person name="Cejkova D."/>
            <person name="Rychlik I."/>
        </authorList>
    </citation>
    <scope>NUCLEOTIDE SEQUENCE</scope>
    <source>
        <strain evidence="1">An582</strain>
    </source>
</reference>
<dbReference type="AlphaFoldDB" id="A0A939BGQ6"/>
<dbReference type="Pfam" id="PF08282">
    <property type="entry name" value="Hydrolase_3"/>
    <property type="match status" value="1"/>
</dbReference>
<evidence type="ECO:0000313" key="2">
    <source>
        <dbReference type="Proteomes" id="UP000705508"/>
    </source>
</evidence>
<reference evidence="1" key="1">
    <citation type="submission" date="2020-08" db="EMBL/GenBank/DDBJ databases">
        <authorList>
            <person name="Cejkova D."/>
            <person name="Kubasova T."/>
            <person name="Jahodarova E."/>
            <person name="Rychlik I."/>
        </authorList>
    </citation>
    <scope>NUCLEOTIDE SEQUENCE</scope>
    <source>
        <strain evidence="1">An582</strain>
    </source>
</reference>
<dbReference type="PROSITE" id="PS01229">
    <property type="entry name" value="COF_2"/>
    <property type="match status" value="1"/>
</dbReference>
<accession>A0A939BGQ6</accession>
<evidence type="ECO:0000313" key="1">
    <source>
        <dbReference type="EMBL" id="MBM6948310.1"/>
    </source>
</evidence>
<dbReference type="Gene3D" id="3.40.50.1000">
    <property type="entry name" value="HAD superfamily/HAD-like"/>
    <property type="match status" value="1"/>
</dbReference>
<dbReference type="SUPFAM" id="SSF56784">
    <property type="entry name" value="HAD-like"/>
    <property type="match status" value="1"/>
</dbReference>
<dbReference type="Proteomes" id="UP000705508">
    <property type="component" value="Unassembled WGS sequence"/>
</dbReference>
<dbReference type="RefSeq" id="WP_204906332.1">
    <property type="nucleotide sequence ID" value="NZ_JACJKS010000007.1"/>
</dbReference>
<comment type="caution">
    <text evidence="1">The sequence shown here is derived from an EMBL/GenBank/DDBJ whole genome shotgun (WGS) entry which is preliminary data.</text>
</comment>
<name>A0A939BGQ6_9CLOT</name>
<dbReference type="PANTHER" id="PTHR10000:SF8">
    <property type="entry name" value="HAD SUPERFAMILY HYDROLASE-LIKE, TYPE 3"/>
    <property type="match status" value="1"/>
</dbReference>
<dbReference type="InterPro" id="IPR036412">
    <property type="entry name" value="HAD-like_sf"/>
</dbReference>
<sequence length="279" mass="30589">MTKCSTRIRMVGLDLDGTLLTSEKELTEHTRQVLTEAIRRGVVVLPATGRPLTGIPEKVLHFPGIRYAVASNGSRIVDMKEGKVLLEQLVPYETGRKVLEICSGCDAMLEVYYDGVGYADREKLARIHEYVPAAPMARYIAGTRQGVDDVLALFEERKAPTDKVQAIFPTEELCREMWEKVKKEVPDIEITGALRNNIEVNAKGVNKGRGLLMLGEILGIRREEIMACGDGANDIAMLREAGLGVAMENALDTVKEAADVITLSNDCDGVAAAIEKYVL</sequence>
<dbReference type="InterPro" id="IPR000150">
    <property type="entry name" value="Cof"/>
</dbReference>
<dbReference type="EMBL" id="JACJKS010000007">
    <property type="protein sequence ID" value="MBM6948310.1"/>
    <property type="molecule type" value="Genomic_DNA"/>
</dbReference>
<dbReference type="InterPro" id="IPR006379">
    <property type="entry name" value="HAD-SF_hydro_IIB"/>
</dbReference>
<proteinExistence type="predicted"/>
<dbReference type="SFLD" id="SFLDS00003">
    <property type="entry name" value="Haloacid_Dehalogenase"/>
    <property type="match status" value="1"/>
</dbReference>
<protein>
    <submittedName>
        <fullName evidence="1">HAD family phosphatase</fullName>
    </submittedName>
</protein>
<dbReference type="CDD" id="cd07516">
    <property type="entry name" value="HAD_Pase"/>
    <property type="match status" value="1"/>
</dbReference>
<dbReference type="SFLD" id="SFLDG01140">
    <property type="entry name" value="C2.B:_Phosphomannomutase_and_P"/>
    <property type="match status" value="1"/>
</dbReference>
<organism evidence="1 2">
    <name type="scientific">Mordavella massiliensis</name>
    <dbReference type="NCBI Taxonomy" id="1871024"/>
    <lineage>
        <taxon>Bacteria</taxon>
        <taxon>Bacillati</taxon>
        <taxon>Bacillota</taxon>
        <taxon>Clostridia</taxon>
        <taxon>Eubacteriales</taxon>
        <taxon>Clostridiaceae</taxon>
        <taxon>Mordavella</taxon>
    </lineage>
</organism>
<dbReference type="NCBIfam" id="TIGR01484">
    <property type="entry name" value="HAD-SF-IIB"/>
    <property type="match status" value="1"/>
</dbReference>
<dbReference type="InterPro" id="IPR023214">
    <property type="entry name" value="HAD_sf"/>
</dbReference>
<dbReference type="GO" id="GO:0016791">
    <property type="term" value="F:phosphatase activity"/>
    <property type="evidence" value="ECO:0007669"/>
    <property type="project" value="TreeGrafter"/>
</dbReference>